<sequence>MSQVLESSEELEQVDEPSSSHGGNANHGGQISSWFEATELGMEAIPDAACSCIENQSHLETEVVANASSLVREDQEQDSVSLGNCDASIEMETTFNDQQTCSEMEEDFNQPAADNDDGLKNMVESSLNVQTEEESIISPSAWVEIEEENQDLPNPCHDDSISQTASPANVVVPIGMSSPRVHHSLSQMLQEESSEPDTTEWGNAENPPSMIYQKDAPKGLKRLLKFARKSKGDASSTGWSSPSVFSEGEDDTEESKAASRRNSDNLLRKAALHAKNYGMQKTSVSDDYLKSVDAHLLTDQSSFSRFDAKNSHKLKGHISAAASTTKASRSFFSLSAFRGSKPNETKL</sequence>
<feature type="region of interest" description="Disordered" evidence="1">
    <location>
        <begin position="1"/>
        <end position="31"/>
    </location>
</feature>
<keyword evidence="3" id="KW-1185">Reference proteome</keyword>
<feature type="compositionally biased region" description="Polar residues" evidence="1">
    <location>
        <begin position="233"/>
        <end position="244"/>
    </location>
</feature>
<organism evidence="2 3">
    <name type="scientific">Acer negundo</name>
    <name type="common">Box elder</name>
    <dbReference type="NCBI Taxonomy" id="4023"/>
    <lineage>
        <taxon>Eukaryota</taxon>
        <taxon>Viridiplantae</taxon>
        <taxon>Streptophyta</taxon>
        <taxon>Embryophyta</taxon>
        <taxon>Tracheophyta</taxon>
        <taxon>Spermatophyta</taxon>
        <taxon>Magnoliopsida</taxon>
        <taxon>eudicotyledons</taxon>
        <taxon>Gunneridae</taxon>
        <taxon>Pentapetalae</taxon>
        <taxon>rosids</taxon>
        <taxon>malvids</taxon>
        <taxon>Sapindales</taxon>
        <taxon>Sapindaceae</taxon>
        <taxon>Hippocastanoideae</taxon>
        <taxon>Acereae</taxon>
        <taxon>Acer</taxon>
    </lineage>
</organism>
<evidence type="ECO:0000313" key="2">
    <source>
        <dbReference type="EMBL" id="KAI9157043.1"/>
    </source>
</evidence>
<feature type="region of interest" description="Disordered" evidence="1">
    <location>
        <begin position="229"/>
        <end position="264"/>
    </location>
</feature>
<accession>A0AAD5IAH9</accession>
<evidence type="ECO:0000256" key="1">
    <source>
        <dbReference type="SAM" id="MobiDB-lite"/>
    </source>
</evidence>
<dbReference type="AlphaFoldDB" id="A0AAD5IAH9"/>
<gene>
    <name evidence="2" type="ORF">LWI28_015987</name>
</gene>
<evidence type="ECO:0000313" key="3">
    <source>
        <dbReference type="Proteomes" id="UP001064489"/>
    </source>
</evidence>
<comment type="caution">
    <text evidence="2">The sequence shown here is derived from an EMBL/GenBank/DDBJ whole genome shotgun (WGS) entry which is preliminary data.</text>
</comment>
<name>A0AAD5IAH9_ACENE</name>
<proteinExistence type="predicted"/>
<protein>
    <submittedName>
        <fullName evidence="2">Uncharacterized protein</fullName>
    </submittedName>
</protein>
<feature type="region of interest" description="Disordered" evidence="1">
    <location>
        <begin position="182"/>
        <end position="215"/>
    </location>
</feature>
<reference evidence="2" key="1">
    <citation type="journal article" date="2022" name="Plant J.">
        <title>Strategies of tolerance reflected in two North American maple genomes.</title>
        <authorList>
            <person name="McEvoy S.L."/>
            <person name="Sezen U.U."/>
            <person name="Trouern-Trend A."/>
            <person name="McMahon S.M."/>
            <person name="Schaberg P.G."/>
            <person name="Yang J."/>
            <person name="Wegrzyn J.L."/>
            <person name="Swenson N.G."/>
        </authorList>
    </citation>
    <scope>NUCLEOTIDE SEQUENCE</scope>
    <source>
        <strain evidence="2">91603</strain>
    </source>
</reference>
<dbReference type="PANTHER" id="PTHR31008:SF5">
    <property type="entry name" value="EXPRESSED PROTEIN"/>
    <property type="match status" value="1"/>
</dbReference>
<dbReference type="Proteomes" id="UP001064489">
    <property type="component" value="Chromosome 12"/>
</dbReference>
<reference evidence="2" key="2">
    <citation type="submission" date="2023-02" db="EMBL/GenBank/DDBJ databases">
        <authorList>
            <person name="Swenson N.G."/>
            <person name="Wegrzyn J.L."/>
            <person name="Mcevoy S.L."/>
        </authorList>
    </citation>
    <scope>NUCLEOTIDE SEQUENCE</scope>
    <source>
        <strain evidence="2">91603</strain>
        <tissue evidence="2">Leaf</tissue>
    </source>
</reference>
<feature type="compositionally biased region" description="Low complexity" evidence="1">
    <location>
        <begin position="19"/>
        <end position="29"/>
    </location>
</feature>
<dbReference type="PANTHER" id="PTHR31008">
    <property type="entry name" value="COP1-INTERACTING PROTEIN-RELATED"/>
    <property type="match status" value="1"/>
</dbReference>
<feature type="compositionally biased region" description="Basic and acidic residues" evidence="1">
    <location>
        <begin position="254"/>
        <end position="264"/>
    </location>
</feature>
<dbReference type="EMBL" id="JAJSOW010000107">
    <property type="protein sequence ID" value="KAI9157043.1"/>
    <property type="molecule type" value="Genomic_DNA"/>
</dbReference>